<dbReference type="AlphaFoldDB" id="A0A928Z272"/>
<evidence type="ECO:0000313" key="3">
    <source>
        <dbReference type="Proteomes" id="UP000625316"/>
    </source>
</evidence>
<dbReference type="Pfam" id="PF13449">
    <property type="entry name" value="Phytase-like"/>
    <property type="match status" value="1"/>
</dbReference>
<dbReference type="InterPro" id="IPR027372">
    <property type="entry name" value="Phytase-like_dom"/>
</dbReference>
<dbReference type="RefSeq" id="WP_264323566.1">
    <property type="nucleotide sequence ID" value="NZ_JADEXQ010000006.1"/>
</dbReference>
<sequence>MLSLEHSYGHNGFTLKLFQLTLDGATKLSAQPMITETEIPPVRKHLQLKLKDLGIPLDNSEAVIFGPKLADDSQSLLIISGNNFRQQQANSFLLFRIRGLDQST</sequence>
<reference evidence="2" key="1">
    <citation type="submission" date="2020-10" db="EMBL/GenBank/DDBJ databases">
        <authorList>
            <person name="Castelo-Branco R."/>
            <person name="Eusebio N."/>
            <person name="Adriana R."/>
            <person name="Vieira A."/>
            <person name="Brugerolle De Fraissinette N."/>
            <person name="Rezende De Castro R."/>
            <person name="Schneider M.P."/>
            <person name="Vasconcelos V."/>
            <person name="Leao P.N."/>
        </authorList>
    </citation>
    <scope>NUCLEOTIDE SEQUENCE</scope>
    <source>
        <strain evidence="2">LEGE 11480</strain>
    </source>
</reference>
<evidence type="ECO:0000313" key="2">
    <source>
        <dbReference type="EMBL" id="MBE9028742.1"/>
    </source>
</evidence>
<evidence type="ECO:0000259" key="1">
    <source>
        <dbReference type="Pfam" id="PF13449"/>
    </source>
</evidence>
<organism evidence="2 3">
    <name type="scientific">Romeriopsis navalis LEGE 11480</name>
    <dbReference type="NCBI Taxonomy" id="2777977"/>
    <lineage>
        <taxon>Bacteria</taxon>
        <taxon>Bacillati</taxon>
        <taxon>Cyanobacteriota</taxon>
        <taxon>Cyanophyceae</taxon>
        <taxon>Leptolyngbyales</taxon>
        <taxon>Leptolyngbyaceae</taxon>
        <taxon>Romeriopsis</taxon>
        <taxon>Romeriopsis navalis</taxon>
    </lineage>
</organism>
<name>A0A928Z272_9CYAN</name>
<comment type="caution">
    <text evidence="2">The sequence shown here is derived from an EMBL/GenBank/DDBJ whole genome shotgun (WGS) entry which is preliminary data.</text>
</comment>
<dbReference type="EMBL" id="JADEXQ010000006">
    <property type="protein sequence ID" value="MBE9028742.1"/>
    <property type="molecule type" value="Genomic_DNA"/>
</dbReference>
<proteinExistence type="predicted"/>
<protein>
    <submittedName>
        <fullName evidence="2">Esterase-like activity of phytase family protein</fullName>
    </submittedName>
</protein>
<gene>
    <name evidence="2" type="ORF">IQ266_03085</name>
</gene>
<dbReference type="Proteomes" id="UP000625316">
    <property type="component" value="Unassembled WGS sequence"/>
</dbReference>
<accession>A0A928Z272</accession>
<keyword evidence="3" id="KW-1185">Reference proteome</keyword>
<feature type="domain" description="Phytase-like" evidence="1">
    <location>
        <begin position="2"/>
        <end position="84"/>
    </location>
</feature>